<keyword evidence="4 6" id="KW-1133">Transmembrane helix</keyword>
<dbReference type="CDD" id="cd17489">
    <property type="entry name" value="MFS_YfcJ_like"/>
    <property type="match status" value="1"/>
</dbReference>
<evidence type="ECO:0000256" key="1">
    <source>
        <dbReference type="ARBA" id="ARBA00004651"/>
    </source>
</evidence>
<dbReference type="PROSITE" id="PS50850">
    <property type="entry name" value="MFS"/>
    <property type="match status" value="1"/>
</dbReference>
<reference evidence="8 9" key="1">
    <citation type="submission" date="2017-07" db="EMBL/GenBank/DDBJ databases">
        <title>Isolation and whole genome analysis of endospore-forming bacteria from heroin.</title>
        <authorList>
            <person name="Kalinowski J."/>
            <person name="Ahrens B."/>
            <person name="Al-Dilaimi A."/>
            <person name="Winkler A."/>
            <person name="Wibberg D."/>
            <person name="Schleenbecker U."/>
            <person name="Ruckert C."/>
            <person name="Wolfel R."/>
            <person name="Grass G."/>
        </authorList>
    </citation>
    <scope>NUCLEOTIDE SEQUENCE [LARGE SCALE GENOMIC DNA]</scope>
    <source>
        <strain evidence="8 9">7509</strain>
    </source>
</reference>
<feature type="domain" description="Major facilitator superfamily (MFS) profile" evidence="7">
    <location>
        <begin position="11"/>
        <end position="382"/>
    </location>
</feature>
<name>A0A268HD45_9BACI</name>
<dbReference type="InterPro" id="IPR052714">
    <property type="entry name" value="MFS_Exporter"/>
</dbReference>
<feature type="transmembrane region" description="Helical" evidence="6">
    <location>
        <begin position="160"/>
        <end position="183"/>
    </location>
</feature>
<accession>A0A268HD45</accession>
<organism evidence="8 9">
    <name type="scientific">Terribacillus saccharophilus</name>
    <dbReference type="NCBI Taxonomy" id="361277"/>
    <lineage>
        <taxon>Bacteria</taxon>
        <taxon>Bacillati</taxon>
        <taxon>Bacillota</taxon>
        <taxon>Bacilli</taxon>
        <taxon>Bacillales</taxon>
        <taxon>Bacillaceae</taxon>
        <taxon>Terribacillus</taxon>
    </lineage>
</organism>
<dbReference type="RefSeq" id="WP_095270362.1">
    <property type="nucleotide sequence ID" value="NZ_NPBH01000039.1"/>
</dbReference>
<gene>
    <name evidence="8" type="ORF">CHI12_10395</name>
</gene>
<evidence type="ECO:0000256" key="3">
    <source>
        <dbReference type="ARBA" id="ARBA00022692"/>
    </source>
</evidence>
<dbReference type="GO" id="GO:0022857">
    <property type="term" value="F:transmembrane transporter activity"/>
    <property type="evidence" value="ECO:0007669"/>
    <property type="project" value="InterPro"/>
</dbReference>
<sequence>MTTNKIWTKDFINLSAMNFFLILVYFLLNATITTYAVNEFAATAGESGLIAGIFIIGALVGRIITGRLVLSKKILIFGLFFFILTVLLYFLNLGIYFLMLTRFLNGISVGIATTIVGTIVALVIPNSRRGEGISYFAVSTALATGVGPFIGLLFTQNGNYNLIFVFSLVLGCIILGTSFILNVPQVPTESKVEKRSLLSTLIDYKTVPIAIILFMMTFSFSSILSYINLYATELNLVSTASFFFMVYTASVLISRPFTGRFVDRKGANIIMYPAIVLFGLGMILLSFTESSMTLLLSGVLVGLGFGNIASITQTVAISQATPQRVGMATATFMIFYDLGNGFGPTLLGGIIPFTGYSGMYQILAVIIFLSLILYYFLHGRKDGNRQKKTE</sequence>
<feature type="transmembrane region" description="Helical" evidence="6">
    <location>
        <begin position="103"/>
        <end position="123"/>
    </location>
</feature>
<dbReference type="EMBL" id="NPBH01000039">
    <property type="protein sequence ID" value="PAE07774.1"/>
    <property type="molecule type" value="Genomic_DNA"/>
</dbReference>
<evidence type="ECO:0000256" key="5">
    <source>
        <dbReference type="ARBA" id="ARBA00023136"/>
    </source>
</evidence>
<dbReference type="SUPFAM" id="SSF103473">
    <property type="entry name" value="MFS general substrate transporter"/>
    <property type="match status" value="1"/>
</dbReference>
<evidence type="ECO:0000313" key="9">
    <source>
        <dbReference type="Proteomes" id="UP000216475"/>
    </source>
</evidence>
<dbReference type="InterPro" id="IPR011701">
    <property type="entry name" value="MFS"/>
</dbReference>
<evidence type="ECO:0000313" key="8">
    <source>
        <dbReference type="EMBL" id="PAE07774.1"/>
    </source>
</evidence>
<dbReference type="AlphaFoldDB" id="A0A268HD45"/>
<keyword evidence="3 6" id="KW-0812">Transmembrane</keyword>
<dbReference type="Pfam" id="PF07690">
    <property type="entry name" value="MFS_1"/>
    <property type="match status" value="1"/>
</dbReference>
<dbReference type="PANTHER" id="PTHR23531">
    <property type="entry name" value="QUINOLENE RESISTANCE PROTEIN NORA"/>
    <property type="match status" value="1"/>
</dbReference>
<feature type="transmembrane region" description="Helical" evidence="6">
    <location>
        <begin position="12"/>
        <end position="37"/>
    </location>
</feature>
<dbReference type="InterPro" id="IPR020846">
    <property type="entry name" value="MFS_dom"/>
</dbReference>
<feature type="transmembrane region" description="Helical" evidence="6">
    <location>
        <begin position="269"/>
        <end position="288"/>
    </location>
</feature>
<protein>
    <submittedName>
        <fullName evidence="8">MFS transporter</fullName>
    </submittedName>
</protein>
<evidence type="ECO:0000256" key="2">
    <source>
        <dbReference type="ARBA" id="ARBA00022448"/>
    </source>
</evidence>
<feature type="transmembrane region" description="Helical" evidence="6">
    <location>
        <begin position="77"/>
        <end position="97"/>
    </location>
</feature>
<dbReference type="InterPro" id="IPR036259">
    <property type="entry name" value="MFS_trans_sf"/>
</dbReference>
<proteinExistence type="predicted"/>
<feature type="transmembrane region" description="Helical" evidence="6">
    <location>
        <begin position="135"/>
        <end position="154"/>
    </location>
</feature>
<comment type="subcellular location">
    <subcellularLocation>
        <location evidence="1">Cell membrane</location>
        <topology evidence="1">Multi-pass membrane protein</topology>
    </subcellularLocation>
</comment>
<feature type="transmembrane region" description="Helical" evidence="6">
    <location>
        <begin position="204"/>
        <end position="227"/>
    </location>
</feature>
<keyword evidence="5 6" id="KW-0472">Membrane</keyword>
<dbReference type="Proteomes" id="UP000216475">
    <property type="component" value="Unassembled WGS sequence"/>
</dbReference>
<feature type="transmembrane region" description="Helical" evidence="6">
    <location>
        <begin position="49"/>
        <end position="70"/>
    </location>
</feature>
<comment type="caution">
    <text evidence="8">The sequence shown here is derived from an EMBL/GenBank/DDBJ whole genome shotgun (WGS) entry which is preliminary data.</text>
</comment>
<keyword evidence="2" id="KW-0813">Transport</keyword>
<feature type="transmembrane region" description="Helical" evidence="6">
    <location>
        <begin position="294"/>
        <end position="318"/>
    </location>
</feature>
<dbReference type="GO" id="GO:0005886">
    <property type="term" value="C:plasma membrane"/>
    <property type="evidence" value="ECO:0007669"/>
    <property type="project" value="UniProtKB-SubCell"/>
</dbReference>
<feature type="transmembrane region" description="Helical" evidence="6">
    <location>
        <begin position="359"/>
        <end position="377"/>
    </location>
</feature>
<dbReference type="Gene3D" id="1.20.1250.20">
    <property type="entry name" value="MFS general substrate transporter like domains"/>
    <property type="match status" value="2"/>
</dbReference>
<evidence type="ECO:0000256" key="6">
    <source>
        <dbReference type="SAM" id="Phobius"/>
    </source>
</evidence>
<evidence type="ECO:0000259" key="7">
    <source>
        <dbReference type="PROSITE" id="PS50850"/>
    </source>
</evidence>
<feature type="transmembrane region" description="Helical" evidence="6">
    <location>
        <begin position="239"/>
        <end position="257"/>
    </location>
</feature>
<feature type="transmembrane region" description="Helical" evidence="6">
    <location>
        <begin position="330"/>
        <end position="353"/>
    </location>
</feature>
<evidence type="ECO:0000256" key="4">
    <source>
        <dbReference type="ARBA" id="ARBA00022989"/>
    </source>
</evidence>
<dbReference type="PANTHER" id="PTHR23531:SF1">
    <property type="entry name" value="QUINOLENE RESISTANCE PROTEIN NORA"/>
    <property type="match status" value="1"/>
</dbReference>